<reference evidence="1 2" key="1">
    <citation type="submission" date="2024-02" db="EMBL/GenBank/DDBJ databases">
        <title>A Gaetbulibacter species isolated from tidal flats and genomic insights of their niches.</title>
        <authorList>
            <person name="Ye Y."/>
        </authorList>
    </citation>
    <scope>NUCLEOTIDE SEQUENCE [LARGE SCALE GENOMIC DNA]</scope>
    <source>
        <strain evidence="1 2">KEM-8</strain>
    </source>
</reference>
<evidence type="ECO:0000313" key="1">
    <source>
        <dbReference type="EMBL" id="MFH6767344.1"/>
    </source>
</evidence>
<accession>A0ABW7MKU9</accession>
<protein>
    <submittedName>
        <fullName evidence="1">DUF4837 family protein</fullName>
    </submittedName>
</protein>
<name>A0ABW7MKU9_9FLAO</name>
<dbReference type="RefSeq" id="WP_395436627.1">
    <property type="nucleotide sequence ID" value="NZ_JBAWKC010000001.1"/>
</dbReference>
<sequence length="325" mass="36677">MKNAFLIAVTTLLIFSCENENSKNQRIISDSSGNLNNISVVVDNDMWSSSVGEAIRTTLATTIDGLPQDEPMFNMNQIPPSVFSGFVTKNRTVLKIEVNNNTSLSVLDDVYAKPQRVVVISGPTKEAIANEITKNAPKIVAAFKSEELQEKQRRINLSLHNDKSIEDKLGVSIKFPTAYRIAKEDNSFFWIRKDIKTGSMNLMLYELPFEAIKRSDSVVNTIIKVRDSIGEKYIPGPLEGSYMITENAYTPFHFETTLDNKPTLETKGLWDVKNAFMSGPFINYAIEDKTNNRWVILEGFVFAPSVEKRDYMLELEAIIKSIKIK</sequence>
<dbReference type="Pfam" id="PF16125">
    <property type="entry name" value="DUF4837"/>
    <property type="match status" value="1"/>
</dbReference>
<keyword evidence="2" id="KW-1185">Reference proteome</keyword>
<dbReference type="EMBL" id="JBAWKC010000001">
    <property type="protein sequence ID" value="MFH6767344.1"/>
    <property type="molecule type" value="Genomic_DNA"/>
</dbReference>
<organism evidence="1 2">
    <name type="scientific">Gaetbulibacter aquiaggeris</name>
    <dbReference type="NCBI Taxonomy" id="1735373"/>
    <lineage>
        <taxon>Bacteria</taxon>
        <taxon>Pseudomonadati</taxon>
        <taxon>Bacteroidota</taxon>
        <taxon>Flavobacteriia</taxon>
        <taxon>Flavobacteriales</taxon>
        <taxon>Flavobacteriaceae</taxon>
        <taxon>Gaetbulibacter</taxon>
    </lineage>
</organism>
<dbReference type="Proteomes" id="UP001610104">
    <property type="component" value="Unassembled WGS sequence"/>
</dbReference>
<comment type="caution">
    <text evidence="1">The sequence shown here is derived from an EMBL/GenBank/DDBJ whole genome shotgun (WGS) entry which is preliminary data.</text>
</comment>
<dbReference type="PROSITE" id="PS51257">
    <property type="entry name" value="PROKAR_LIPOPROTEIN"/>
    <property type="match status" value="1"/>
</dbReference>
<proteinExistence type="predicted"/>
<gene>
    <name evidence="1" type="ORF">V8G56_01245</name>
</gene>
<evidence type="ECO:0000313" key="2">
    <source>
        <dbReference type="Proteomes" id="UP001610104"/>
    </source>
</evidence>
<dbReference type="InterPro" id="IPR032286">
    <property type="entry name" value="DUF4837"/>
</dbReference>